<keyword evidence="5" id="KW-1185">Reference proteome</keyword>
<dbReference type="GO" id="GO:0019867">
    <property type="term" value="C:outer membrane"/>
    <property type="evidence" value="ECO:0007669"/>
    <property type="project" value="InterPro"/>
</dbReference>
<dbReference type="EMBL" id="CP047650">
    <property type="protein sequence ID" value="QHJ01484.1"/>
    <property type="molecule type" value="Genomic_DNA"/>
</dbReference>
<dbReference type="KEGG" id="xyk:GT347_10060"/>
<evidence type="ECO:0000313" key="4">
    <source>
        <dbReference type="EMBL" id="QHJ01484.1"/>
    </source>
</evidence>
<dbReference type="Gene3D" id="3.30.1450.10">
    <property type="match status" value="1"/>
</dbReference>
<keyword evidence="1" id="KW-0732">Signal</keyword>
<organism evidence="4 5">
    <name type="scientific">Xylophilus rhododendri</name>
    <dbReference type="NCBI Taxonomy" id="2697032"/>
    <lineage>
        <taxon>Bacteria</taxon>
        <taxon>Pseudomonadati</taxon>
        <taxon>Pseudomonadota</taxon>
        <taxon>Betaproteobacteria</taxon>
        <taxon>Burkholderiales</taxon>
        <taxon>Xylophilus</taxon>
    </lineage>
</organism>
<evidence type="ECO:0000313" key="5">
    <source>
        <dbReference type="Proteomes" id="UP000464787"/>
    </source>
</evidence>
<feature type="domain" description="Outer membrane protein assembly factor BamE" evidence="3">
    <location>
        <begin position="47"/>
        <end position="105"/>
    </location>
</feature>
<dbReference type="AlphaFoldDB" id="A0A857JE61"/>
<keyword evidence="2" id="KW-0472">Membrane</keyword>
<reference evidence="4 5" key="1">
    <citation type="submission" date="2020-01" db="EMBL/GenBank/DDBJ databases">
        <title>Genome sequencing of strain KACC 21265.</title>
        <authorList>
            <person name="Heo J."/>
            <person name="Kim S.-J."/>
            <person name="Kim J.-S."/>
            <person name="Hong S.-B."/>
            <person name="Kwon S.-W."/>
        </authorList>
    </citation>
    <scope>NUCLEOTIDE SEQUENCE [LARGE SCALE GENOMIC DNA]</scope>
    <source>
        <strain evidence="4 5">KACC 21265</strain>
    </source>
</reference>
<evidence type="ECO:0000256" key="2">
    <source>
        <dbReference type="ARBA" id="ARBA00023136"/>
    </source>
</evidence>
<accession>A0A857JE61</accession>
<dbReference type="InterPro" id="IPR037873">
    <property type="entry name" value="BamE-like"/>
</dbReference>
<dbReference type="InterPro" id="IPR007450">
    <property type="entry name" value="BamE_dom"/>
</dbReference>
<protein>
    <submittedName>
        <fullName evidence="4">Outer membrane protein assembly factor BamE</fullName>
    </submittedName>
</protein>
<evidence type="ECO:0000256" key="1">
    <source>
        <dbReference type="ARBA" id="ARBA00022729"/>
    </source>
</evidence>
<dbReference type="Pfam" id="PF04355">
    <property type="entry name" value="BamE"/>
    <property type="match status" value="1"/>
</dbReference>
<name>A0A857JE61_9BURK</name>
<sequence length="131" mass="14045">MAAALLLGCTAGICVAQPWGEPPGSTPAEAEIFPDPAQAHPPEGIPLTPSQAALIQPGLTKDQVRALLGPPHFNEGIFEVVQWSYLVFPVGTADLGAACQLNLHFFKERFNDPYRISRIAWNSPNCLPQAS</sequence>
<proteinExistence type="predicted"/>
<evidence type="ECO:0000259" key="3">
    <source>
        <dbReference type="Pfam" id="PF04355"/>
    </source>
</evidence>
<dbReference type="Proteomes" id="UP000464787">
    <property type="component" value="Chromosome"/>
</dbReference>
<gene>
    <name evidence="4" type="primary">bamE</name>
    <name evidence="4" type="ORF">GT347_10060</name>
</gene>